<dbReference type="STRING" id="633697.EubceDRAFT1_1641"/>
<evidence type="ECO:0000313" key="6">
    <source>
        <dbReference type="EMBL" id="EIM57424.1"/>
    </source>
</evidence>
<sequence length="545" mass="62479">MSGANDIQLRELKDTILQLNKTISTQNTLILSLQKSIDESNARVSEKDQVIANLQAQLEYLKTKLFGSTSEVRKNVCPGQLSIFDTEDDAEKDAVPVESEFIEVKSHNRSRKPKATYDEIFENIKTTQVMVDELPQDERICPECGSLMEPVGKKTIRTEIVYHKASLERIEYVANSYRCPNAYKEAETPFLHDQCKPALIEGSYVSSGLAAHVMYYKYVLACPLYRQEQDFLHLGAKISRSTMAKWIITSSQKYLVHMYEFLHRKLCECQFLMADETPIQVLKEPERRPQSKSYVWVFRTGEDQGIPIVLFHYTPTRKGANAAEFLSNATEGYFLMTDGYKGYNKVPDANRCACWAHIRGYWLKAIPKGHEQDHTHPAVQGLLYCDKLFRYERQYKEKGLSVKQIYKRRLKDQEPVIDAFLSWVDGLTPKTGDSIIKAINYTNGCRPYLKNYLKNGACSLSNNLSENAIRPIVMGRKNWLFSDTQDGADASMVIYSLIETAKENGINPEKYLEYLLENRLSAEMSDEELERSAPWDESTREQCAV</sequence>
<dbReference type="Pfam" id="PF13007">
    <property type="entry name" value="LZ_Tnp_IS66"/>
    <property type="match status" value="1"/>
</dbReference>
<dbReference type="InterPro" id="IPR024474">
    <property type="entry name" value="Znf_dom_IS66"/>
</dbReference>
<dbReference type="InterPro" id="IPR004291">
    <property type="entry name" value="Transposase_IS66_central"/>
</dbReference>
<dbReference type="Pfam" id="PF03050">
    <property type="entry name" value="DDE_Tnp_IS66"/>
    <property type="match status" value="1"/>
</dbReference>
<dbReference type="NCBIfam" id="NF033517">
    <property type="entry name" value="transpos_IS66"/>
    <property type="match status" value="1"/>
</dbReference>
<gene>
    <name evidence="6" type="ORF">EubceDRAFT1_1641</name>
</gene>
<reference evidence="6 7" key="2">
    <citation type="submission" date="2012-02" db="EMBL/GenBank/DDBJ databases">
        <title>Improved High-Quality Draft sequence of Eubacterium cellulosolvens 6.</title>
        <authorList>
            <consortium name="US DOE Joint Genome Institute"/>
            <person name="Lucas S."/>
            <person name="Han J."/>
            <person name="Lapidus A."/>
            <person name="Cheng J.-F."/>
            <person name="Goodwin L."/>
            <person name="Pitluck S."/>
            <person name="Peters L."/>
            <person name="Mikhailova N."/>
            <person name="Gu W."/>
            <person name="Detter J.C."/>
            <person name="Han C."/>
            <person name="Tapia R."/>
            <person name="Land M."/>
            <person name="Hauser L."/>
            <person name="Kyrpides N."/>
            <person name="Ivanova N."/>
            <person name="Pagani I."/>
            <person name="Johnson E."/>
            <person name="Mukhopadhyay B."/>
            <person name="Anderson I."/>
            <person name="Woyke T."/>
        </authorList>
    </citation>
    <scope>NUCLEOTIDE SEQUENCE [LARGE SCALE GENOMIC DNA]</scope>
    <source>
        <strain evidence="6 7">6</strain>
    </source>
</reference>
<reference evidence="6 7" key="1">
    <citation type="submission" date="2010-08" db="EMBL/GenBank/DDBJ databases">
        <authorList>
            <consortium name="US DOE Joint Genome Institute (JGI-PGF)"/>
            <person name="Lucas S."/>
            <person name="Copeland A."/>
            <person name="Lapidus A."/>
            <person name="Cheng J.-F."/>
            <person name="Bruce D."/>
            <person name="Goodwin L."/>
            <person name="Pitluck S."/>
            <person name="Land M.L."/>
            <person name="Hauser L."/>
            <person name="Chang Y.-J."/>
            <person name="Anderson I.J."/>
            <person name="Johnson E."/>
            <person name="Mulhopadhyay B."/>
            <person name="Kyrpides N."/>
            <person name="Woyke T.J."/>
        </authorList>
    </citation>
    <scope>NUCLEOTIDE SEQUENCE [LARGE SCALE GENOMIC DNA]</scope>
    <source>
        <strain evidence="6 7">6</strain>
    </source>
</reference>
<evidence type="ECO:0000259" key="4">
    <source>
        <dbReference type="Pfam" id="PF13007"/>
    </source>
</evidence>
<dbReference type="Pfam" id="PF13817">
    <property type="entry name" value="DDE_Tnp_IS66_C"/>
    <property type="match status" value="1"/>
</dbReference>
<dbReference type="Pfam" id="PF13005">
    <property type="entry name" value="zf-IS66"/>
    <property type="match status" value="1"/>
</dbReference>
<evidence type="ECO:0000256" key="1">
    <source>
        <dbReference type="SAM" id="MobiDB-lite"/>
    </source>
</evidence>
<keyword evidence="7" id="KW-1185">Reference proteome</keyword>
<feature type="compositionally biased region" description="Basic and acidic residues" evidence="1">
    <location>
        <begin position="530"/>
        <end position="545"/>
    </location>
</feature>
<evidence type="ECO:0000259" key="3">
    <source>
        <dbReference type="Pfam" id="PF13005"/>
    </source>
</evidence>
<dbReference type="HOGENOM" id="CLU_023034_0_2_9"/>
<accession>I5AUF1</accession>
<evidence type="ECO:0000313" key="7">
    <source>
        <dbReference type="Proteomes" id="UP000005753"/>
    </source>
</evidence>
<dbReference type="PANTHER" id="PTHR33678:SF2">
    <property type="match status" value="1"/>
</dbReference>
<feature type="domain" description="Transposase IS66 central" evidence="2">
    <location>
        <begin position="203"/>
        <end position="489"/>
    </location>
</feature>
<dbReference type="EMBL" id="CM001487">
    <property type="protein sequence ID" value="EIM57424.1"/>
    <property type="molecule type" value="Genomic_DNA"/>
</dbReference>
<protein>
    <submittedName>
        <fullName evidence="6">Transposase</fullName>
    </submittedName>
</protein>
<feature type="region of interest" description="Disordered" evidence="1">
    <location>
        <begin position="526"/>
        <end position="545"/>
    </location>
</feature>
<evidence type="ECO:0000259" key="2">
    <source>
        <dbReference type="Pfam" id="PF03050"/>
    </source>
</evidence>
<evidence type="ECO:0000259" key="5">
    <source>
        <dbReference type="Pfam" id="PF13817"/>
    </source>
</evidence>
<dbReference type="InterPro" id="IPR039552">
    <property type="entry name" value="IS66_C"/>
</dbReference>
<dbReference type="Proteomes" id="UP000005753">
    <property type="component" value="Chromosome"/>
</dbReference>
<dbReference type="InterPro" id="IPR024463">
    <property type="entry name" value="Transposase_TnpC_homeodom"/>
</dbReference>
<dbReference type="PANTHER" id="PTHR33678">
    <property type="entry name" value="BLL1576 PROTEIN"/>
    <property type="match status" value="1"/>
</dbReference>
<feature type="domain" description="Transposase TnpC homeodomain" evidence="4">
    <location>
        <begin position="54"/>
        <end position="112"/>
    </location>
</feature>
<feature type="domain" description="Transposase IS66 C-terminal" evidence="5">
    <location>
        <begin position="496"/>
        <end position="535"/>
    </location>
</feature>
<name>I5AUF1_EUBC6</name>
<organism evidence="6 7">
    <name type="scientific">Eubacterium cellulosolvens (strain ATCC 43171 / JCM 9499 / 6)</name>
    <name type="common">Cillobacterium cellulosolvens</name>
    <dbReference type="NCBI Taxonomy" id="633697"/>
    <lineage>
        <taxon>Bacteria</taxon>
        <taxon>Bacillati</taxon>
        <taxon>Bacillota</taxon>
        <taxon>Clostridia</taxon>
        <taxon>Eubacteriales</taxon>
        <taxon>Eubacteriaceae</taxon>
        <taxon>Eubacterium</taxon>
    </lineage>
</organism>
<proteinExistence type="predicted"/>
<dbReference type="InterPro" id="IPR052344">
    <property type="entry name" value="Transposase-related"/>
</dbReference>
<feature type="domain" description="Transposase IS66 zinc-finger binding" evidence="3">
    <location>
        <begin position="138"/>
        <end position="180"/>
    </location>
</feature>
<dbReference type="AlphaFoldDB" id="I5AUF1"/>
<dbReference type="eggNOG" id="COG4974">
    <property type="taxonomic scope" value="Bacteria"/>
</dbReference>
<dbReference type="OrthoDB" id="9760067at2"/>